<evidence type="ECO:0000313" key="1">
    <source>
        <dbReference type="EMBL" id="QKJ29385.1"/>
    </source>
</evidence>
<evidence type="ECO:0008006" key="3">
    <source>
        <dbReference type="Google" id="ProtNLM"/>
    </source>
</evidence>
<dbReference type="Gene3D" id="2.60.40.1930">
    <property type="match status" value="1"/>
</dbReference>
<dbReference type="Proteomes" id="UP000505355">
    <property type="component" value="Chromosome"/>
</dbReference>
<dbReference type="RefSeq" id="WP_173414079.1">
    <property type="nucleotide sequence ID" value="NZ_CP054139.1"/>
</dbReference>
<dbReference type="KEGG" id="mmab:HQ865_06320"/>
<dbReference type="EMBL" id="CP054139">
    <property type="protein sequence ID" value="QKJ29385.1"/>
    <property type="molecule type" value="Genomic_DNA"/>
</dbReference>
<dbReference type="AlphaFoldDB" id="A0A7D4Q7Z3"/>
<name>A0A7D4Q7Z3_9SPHI</name>
<organism evidence="1 2">
    <name type="scientific">Mucilaginibacter mali</name>
    <dbReference type="NCBI Taxonomy" id="2740462"/>
    <lineage>
        <taxon>Bacteria</taxon>
        <taxon>Pseudomonadati</taxon>
        <taxon>Bacteroidota</taxon>
        <taxon>Sphingobacteriia</taxon>
        <taxon>Sphingobacteriales</taxon>
        <taxon>Sphingobacteriaceae</taxon>
        <taxon>Mucilaginibacter</taxon>
    </lineage>
</organism>
<dbReference type="InterPro" id="IPR037066">
    <property type="entry name" value="Plug_dom_sf"/>
</dbReference>
<proteinExistence type="predicted"/>
<accession>A0A7D4Q7Z3</accession>
<evidence type="ECO:0000313" key="2">
    <source>
        <dbReference type="Proteomes" id="UP000505355"/>
    </source>
</evidence>
<dbReference type="Gene3D" id="2.170.130.10">
    <property type="entry name" value="TonB-dependent receptor, plug domain"/>
    <property type="match status" value="1"/>
</dbReference>
<keyword evidence="2" id="KW-1185">Reference proteome</keyword>
<sequence length="929" mass="103116">MKKKRLIALLFILPFLLLLAFRFKDSPLDKLLASLEKLTAAYPQEKVHLHFDKPFYSLGEDVWFKAYVVNAEKNHLSNHSQILYVDMIDDRDSVCNTLLLPMINGMAIGNLHLSDTTFKAGNYHIYAYTKWMSNFSSDYYFRKDIQVVNAIGGAICANMEYKANAAPTGKQINAQIIFKKDNTTPISNQQVSYTVKVNDKTITDSRGTTNNDGLLNVPALIKDEYKTANVVINASFTTAKGQTITRDFVIKPLAQVANIQFFPEGGHLVDNLRTKVGFKALKPNGLGEDISGYIADEKNEHVAEFKSEHAGMGVFALMPQTGKTYTAVIKHEDGSEKRYALPKAEAQGYILNINHIGSDSLSVRVASSATLVNGKEMYIVGQSNGVVQFAAKTRMDRASNLSYITAKNIPTGIIQFTLFSAEMTPLAERLVFINHNDYLRSVIKPDKEVYSKRGKVNMDITVTDAGGQPISGNFSVSVTDEGKVKPDENNETSILSNLLLTSDIKGYIEQPNYYFNPQNPDRQKHLDQLLLTQGWRRFNWADVLTNKFPQIIYQPEENPSIGGKIVNLMDKPVPHGKVTLFASKGDNTIIIDTVADENGHFVFRNLHFTDTVRATIRATDQKDRKNVKIVMDRKPIIQSASPYGVFANPLANSNLNEYIKATQSRFIEMNKFGLFKNVVPLKEVKIVAQKTYTSAKVVPNSVNPNPGSADRVITQEKIGQESGLLMALYGISNISVKKGGIFRIGHTNRLQNNTFTPKAVKGGIAMVSTADPDTQSQPMMIMLDGARIQLGDLMEIPTDGIAAIEILTSETNTAIFGNDGYWGVILITSKRGGEGLVNIPLVNVSKVTARGYSVTKEFYAPAYDAPSEADKMTDLRSTIYWNPDLVTDVQGKTNFSYFNADGEGTYKVTLEGMDFRGNLLRKTLTYIVK</sequence>
<dbReference type="SUPFAM" id="SSF56935">
    <property type="entry name" value="Porins"/>
    <property type="match status" value="1"/>
</dbReference>
<protein>
    <recommendedName>
        <fullName evidence="3">TonB-dependent receptor plug domain-containing protein</fullName>
    </recommendedName>
</protein>
<gene>
    <name evidence="1" type="ORF">HQ865_06320</name>
</gene>
<reference evidence="1 2" key="1">
    <citation type="submission" date="2020-05" db="EMBL/GenBank/DDBJ databases">
        <title>Mucilaginibacter mali sp. nov.</title>
        <authorList>
            <person name="Kim H.S."/>
            <person name="Lee K.C."/>
            <person name="Suh M.K."/>
            <person name="Kim J.-S."/>
            <person name="Han K.-I."/>
            <person name="Eom M.K."/>
            <person name="Shin Y.K."/>
            <person name="Lee J.-S."/>
        </authorList>
    </citation>
    <scope>NUCLEOTIDE SEQUENCE [LARGE SCALE GENOMIC DNA]</scope>
    <source>
        <strain evidence="1 2">G2-14</strain>
    </source>
</reference>